<dbReference type="SUPFAM" id="SSF48452">
    <property type="entry name" value="TPR-like"/>
    <property type="match status" value="1"/>
</dbReference>
<evidence type="ECO:0000313" key="2">
    <source>
        <dbReference type="EMBL" id="NVO56334.1"/>
    </source>
</evidence>
<comment type="caution">
    <text evidence="2">The sequence shown here is derived from an EMBL/GenBank/DDBJ whole genome shotgun (WGS) entry which is preliminary data.</text>
</comment>
<keyword evidence="1" id="KW-1133">Transmembrane helix</keyword>
<keyword evidence="3" id="KW-1185">Reference proteome</keyword>
<name>A0ABX2PQD1_9RHOB</name>
<organism evidence="2 3">
    <name type="scientific">Ruegeria haliotis</name>
    <dbReference type="NCBI Taxonomy" id="2747601"/>
    <lineage>
        <taxon>Bacteria</taxon>
        <taxon>Pseudomonadati</taxon>
        <taxon>Pseudomonadota</taxon>
        <taxon>Alphaproteobacteria</taxon>
        <taxon>Rhodobacterales</taxon>
        <taxon>Roseobacteraceae</taxon>
        <taxon>Ruegeria</taxon>
    </lineage>
</organism>
<gene>
    <name evidence="2" type="ORF">HW561_11090</name>
</gene>
<dbReference type="RefSeq" id="WP_176864689.1">
    <property type="nucleotide sequence ID" value="NZ_JABXWT010000004.1"/>
</dbReference>
<dbReference type="Proteomes" id="UP000630805">
    <property type="component" value="Unassembled WGS sequence"/>
</dbReference>
<proteinExistence type="predicted"/>
<keyword evidence="1" id="KW-0472">Membrane</keyword>
<evidence type="ECO:0000256" key="1">
    <source>
        <dbReference type="SAM" id="Phobius"/>
    </source>
</evidence>
<sequence length="564" mass="63068">MSISDQDIRAQLRRLMDHPEFPASPQRRAFLTYVVDEYLAGRADQIKGVSIAMSVFNRDASFDQQIDPIVRLEARRLRQDIDSYYAGPGRDDPMRLSIPKGGYAPRFEQVAHPKADPVSDEVLRHEEPAPHRSSRTIWVLAGAAMICGVIWIGLSFLGAAPGRDPDLPKGPIVAVLPFESLGEAPESLAYGITQQLTTELVRFRDLWVLPLGTVERFRDSQIDPQQLRSEFDADYALEGSVQETGETLRLSARLIDLTAARYVWVRSYEIGLAPSEIYAVQDQIIRDVTGQLAGKYGLLTQDAMQLAARTAPAHRDAYDCVLEYYSYQITINLDQHGDVKACILNAVDQNPEYAEAWAVLSNLYVQQVRFNLGGDRDQVLQAADLAARRAIQADPNLATGHLMLANLLFVEGDIQGFRQAGQRAVDLNPNDGAILAHFGMRLAFAGDWDRGLAIGDRAIALNPVHPHWYHFPRVFYLFDQGDFDQALSVLDRIDMPEFFWTHLWRAALNHEIGDEAQAEAALEALLNLQPNFAVKAPDILSIWQLDDLFKQKLMNSLHQAGLSG</sequence>
<feature type="transmembrane region" description="Helical" evidence="1">
    <location>
        <begin position="137"/>
        <end position="159"/>
    </location>
</feature>
<dbReference type="Gene3D" id="1.25.40.10">
    <property type="entry name" value="Tetratricopeptide repeat domain"/>
    <property type="match status" value="1"/>
</dbReference>
<reference evidence="2 3" key="1">
    <citation type="submission" date="2020-06" db="EMBL/GenBank/DDBJ databases">
        <authorList>
            <person name="Cao W.R."/>
        </authorList>
    </citation>
    <scope>NUCLEOTIDE SEQUENCE [LARGE SCALE GENOMIC DNA]</scope>
    <source>
        <strain evidence="2 3">B1Z28</strain>
    </source>
</reference>
<keyword evidence="1" id="KW-0812">Transmembrane</keyword>
<dbReference type="EMBL" id="JABXWT010000004">
    <property type="protein sequence ID" value="NVO56334.1"/>
    <property type="molecule type" value="Genomic_DNA"/>
</dbReference>
<protein>
    <submittedName>
        <fullName evidence="2">Tetratricopeptide repeat protein</fullName>
    </submittedName>
</protein>
<evidence type="ECO:0000313" key="3">
    <source>
        <dbReference type="Proteomes" id="UP000630805"/>
    </source>
</evidence>
<accession>A0ABX2PQD1</accession>
<dbReference type="Gene3D" id="3.40.50.10610">
    <property type="entry name" value="ABC-type transport auxiliary lipoprotein component"/>
    <property type="match status" value="1"/>
</dbReference>
<dbReference type="InterPro" id="IPR011990">
    <property type="entry name" value="TPR-like_helical_dom_sf"/>
</dbReference>